<reference evidence="6 7" key="1">
    <citation type="submission" date="2016-10" db="EMBL/GenBank/DDBJ databases">
        <authorList>
            <person name="de Groot N.N."/>
        </authorList>
    </citation>
    <scope>NUCLEOTIDE SEQUENCE [LARGE SCALE GENOMIC DNA]</scope>
    <source>
        <strain evidence="6 7">DSM 5522</strain>
    </source>
</reference>
<dbReference type="InterPro" id="IPR011053">
    <property type="entry name" value="Single_hybrid_motif"/>
</dbReference>
<feature type="modified residue" description="N6-lipoyllysine" evidence="3 4">
    <location>
        <position position="63"/>
    </location>
</feature>
<dbReference type="PANTHER" id="PTHR11715">
    <property type="entry name" value="GLYCINE CLEAVAGE SYSTEM H PROTEIN"/>
    <property type="match status" value="1"/>
</dbReference>
<dbReference type="STRING" id="1120918.SAMN05216249_10166"/>
<dbReference type="NCBIfam" id="TIGR00527">
    <property type="entry name" value="gcvH"/>
    <property type="match status" value="1"/>
</dbReference>
<dbReference type="InterPro" id="IPR033753">
    <property type="entry name" value="GCV_H/Fam206"/>
</dbReference>
<dbReference type="InterPro" id="IPR017453">
    <property type="entry name" value="GCV_H_sub"/>
</dbReference>
<dbReference type="CDD" id="cd06848">
    <property type="entry name" value="GCS_H"/>
    <property type="match status" value="1"/>
</dbReference>
<dbReference type="Pfam" id="PF01597">
    <property type="entry name" value="GCV_H"/>
    <property type="match status" value="1"/>
</dbReference>
<dbReference type="PANTHER" id="PTHR11715:SF3">
    <property type="entry name" value="GLYCINE CLEAVAGE SYSTEM H PROTEIN-RELATED"/>
    <property type="match status" value="1"/>
</dbReference>
<dbReference type="AlphaFoldDB" id="A0A1I0UZ88"/>
<organism evidence="6 7">
    <name type="scientific">Acetitomaculum ruminis DSM 5522</name>
    <dbReference type="NCBI Taxonomy" id="1120918"/>
    <lineage>
        <taxon>Bacteria</taxon>
        <taxon>Bacillati</taxon>
        <taxon>Bacillota</taxon>
        <taxon>Clostridia</taxon>
        <taxon>Lachnospirales</taxon>
        <taxon>Lachnospiraceae</taxon>
        <taxon>Acetitomaculum</taxon>
    </lineage>
</organism>
<dbReference type="OrthoDB" id="9796712at2"/>
<dbReference type="GO" id="GO:0005829">
    <property type="term" value="C:cytosol"/>
    <property type="evidence" value="ECO:0007669"/>
    <property type="project" value="TreeGrafter"/>
</dbReference>
<gene>
    <name evidence="3" type="primary">gcvH</name>
    <name evidence="6" type="ORF">SAMN05216249_10166</name>
</gene>
<keyword evidence="2 3" id="KW-0450">Lipoyl</keyword>
<dbReference type="RefSeq" id="WP_092869790.1">
    <property type="nucleotide sequence ID" value="NZ_FOJY01000001.1"/>
</dbReference>
<sequence length="124" mass="13356">MAYPADLKYTKEHVWVKVDGNKAKLGITSYAAEQLGDVLFVDLPEEDTEFSAGDKFTEVESSKTTSEVPIPVTGKVVAANEDLDDSPEGINEDAYAAWIVEVELSNPAEVDGLLSAADYEAGLE</sequence>
<protein>
    <recommendedName>
        <fullName evidence="3">Glycine cleavage system H protein</fullName>
    </recommendedName>
</protein>
<dbReference type="Proteomes" id="UP000198838">
    <property type="component" value="Unassembled WGS sequence"/>
</dbReference>
<dbReference type="SUPFAM" id="SSF51230">
    <property type="entry name" value="Single hybrid motif"/>
    <property type="match status" value="1"/>
</dbReference>
<dbReference type="GO" id="GO:0019464">
    <property type="term" value="P:glycine decarboxylation via glycine cleavage system"/>
    <property type="evidence" value="ECO:0007669"/>
    <property type="project" value="UniProtKB-UniRule"/>
</dbReference>
<dbReference type="EMBL" id="FOJY01000001">
    <property type="protein sequence ID" value="SFA69375.1"/>
    <property type="molecule type" value="Genomic_DNA"/>
</dbReference>
<evidence type="ECO:0000259" key="5">
    <source>
        <dbReference type="PROSITE" id="PS50968"/>
    </source>
</evidence>
<dbReference type="InterPro" id="IPR002930">
    <property type="entry name" value="GCV_H"/>
</dbReference>
<dbReference type="PROSITE" id="PS50968">
    <property type="entry name" value="BIOTINYL_LIPOYL"/>
    <property type="match status" value="1"/>
</dbReference>
<dbReference type="GO" id="GO:0009249">
    <property type="term" value="P:protein lipoylation"/>
    <property type="evidence" value="ECO:0007669"/>
    <property type="project" value="TreeGrafter"/>
</dbReference>
<accession>A0A1I0UZ88</accession>
<comment type="cofactor">
    <cofactor evidence="3">
        <name>(R)-lipoate</name>
        <dbReference type="ChEBI" id="CHEBI:83088"/>
    </cofactor>
    <text evidence="3">Binds 1 lipoyl cofactor covalently.</text>
</comment>
<evidence type="ECO:0000313" key="7">
    <source>
        <dbReference type="Proteomes" id="UP000198838"/>
    </source>
</evidence>
<keyword evidence="7" id="KW-1185">Reference proteome</keyword>
<evidence type="ECO:0000256" key="4">
    <source>
        <dbReference type="PIRSR" id="PIRSR617453-50"/>
    </source>
</evidence>
<dbReference type="PROSITE" id="PS00189">
    <property type="entry name" value="LIPOYL"/>
    <property type="match status" value="1"/>
</dbReference>
<dbReference type="Gene3D" id="2.40.50.100">
    <property type="match status" value="1"/>
</dbReference>
<dbReference type="InterPro" id="IPR000089">
    <property type="entry name" value="Biotin_lipoyl"/>
</dbReference>
<comment type="function">
    <text evidence="3">The glycine cleavage system catalyzes the degradation of glycine. The H protein shuttles the methylamine group of glycine from the P protein to the T protein.</text>
</comment>
<dbReference type="GO" id="GO:0005960">
    <property type="term" value="C:glycine cleavage complex"/>
    <property type="evidence" value="ECO:0007669"/>
    <property type="project" value="InterPro"/>
</dbReference>
<feature type="domain" description="Lipoyl-binding" evidence="5">
    <location>
        <begin position="22"/>
        <end position="103"/>
    </location>
</feature>
<evidence type="ECO:0000256" key="1">
    <source>
        <dbReference type="ARBA" id="ARBA00009249"/>
    </source>
</evidence>
<proteinExistence type="inferred from homology"/>
<name>A0A1I0UZ88_9FIRM</name>
<comment type="subunit">
    <text evidence="3">The glycine cleavage system is composed of four proteins: P, T, L and H.</text>
</comment>
<comment type="similarity">
    <text evidence="1 3">Belongs to the GcvH family.</text>
</comment>
<evidence type="ECO:0000313" key="6">
    <source>
        <dbReference type="EMBL" id="SFA69375.1"/>
    </source>
</evidence>
<evidence type="ECO:0000256" key="3">
    <source>
        <dbReference type="HAMAP-Rule" id="MF_00272"/>
    </source>
</evidence>
<dbReference type="InterPro" id="IPR003016">
    <property type="entry name" value="2-oxoA_DH_lipoyl-BS"/>
</dbReference>
<dbReference type="HAMAP" id="MF_00272">
    <property type="entry name" value="GcvH"/>
    <property type="match status" value="1"/>
</dbReference>
<dbReference type="NCBIfam" id="NF002270">
    <property type="entry name" value="PRK01202.1"/>
    <property type="match status" value="1"/>
</dbReference>
<evidence type="ECO:0000256" key="2">
    <source>
        <dbReference type="ARBA" id="ARBA00022823"/>
    </source>
</evidence>